<feature type="domain" description="DUF4214" evidence="1">
    <location>
        <begin position="58"/>
        <end position="116"/>
    </location>
</feature>
<accession>A0A1Y0I446</accession>
<name>A0A1Y0I446_9GAMM</name>
<reference evidence="2 3" key="1">
    <citation type="submission" date="2017-05" db="EMBL/GenBank/DDBJ databases">
        <title>Genomic insights into alkan degradation activity of Oleiphilus messinensis.</title>
        <authorList>
            <person name="Kozyavkin S.A."/>
            <person name="Slesarev A.I."/>
            <person name="Golyshin P.N."/>
            <person name="Korzhenkov A."/>
            <person name="Golyshina O.N."/>
            <person name="Toshchakov S.V."/>
        </authorList>
    </citation>
    <scope>NUCLEOTIDE SEQUENCE [LARGE SCALE GENOMIC DNA]</scope>
    <source>
        <strain evidence="2 3">ME102</strain>
    </source>
</reference>
<gene>
    <name evidence="2" type="ORF">OLMES_0923</name>
</gene>
<protein>
    <recommendedName>
        <fullName evidence="1">DUF4214 domain-containing protein</fullName>
    </recommendedName>
</protein>
<keyword evidence="3" id="KW-1185">Reference proteome</keyword>
<dbReference type="AlphaFoldDB" id="A0A1Y0I446"/>
<sequence>MISTVSAWAECTSQRFSDTESQVMSAYIAYYGRMPDSAGLAFWSDQLDQQGSLDAIIQAFGTSDEFERNFGALDHSALVNNLYQQAFGRDADPAGLAFYVDELDNNRLTLQSVALFIVGGAQNEDDDTISNRITASSHYVTAALDDGVEFSESQMTGLLSSIDENPETTEPVCASITMLVEEIVAEQNDDSEFFASNACDNGDSGNEPVKKIGTVKGIKGLAYSSESFGTVNGIKKSIQGVTGVNGEFEYFEVCGEAATTLFCLGVKKGCSVSDIASGITLDVSLGGRILGRIVSTEEVVNIRSIVAETYPEIDQTTQNLVTSNIYRLLLTLDIDRDGRNGIVLNASTRTMAELYADGIDFTDDEFANNQSVINYVTDVTGQSDLASEADANSFEEALQQVVDTYAVSGSILGSSGPVTLILNDEEEITTELSSFAFSTRLTAGENYSVNILSEPQGQTCVVTRGQGVIEAKSVADVQVICESDTAFSVSVFVQGANEDVGLSLNNGSTVLFANGVNAFPVLLESGDTYTVSLVTAPVNQVCSVTNGVGVVENQAITDVSVICDVDPADGFTVGGQITGANSDIALRLNGGIAFVFSNGAFSFNQKLQSGTTYSVSLVSEPAGQSCEITNGSGSISASNITNVSILCDDIAATEQLVGGNISGLSGAVELTLNGASSITISSNGSFQFSDVLLTGESYSVTVTSQPNGQSCSVGNSSGTIANVDVTNVNVDCDDIEETFSIGGTVNGAIGTVAITLNGSTSLFSTGGDFQFPQAFANGSSYQVTAASVSGDQVCEVQNGGGSIAGANVTNVIVSCTPTVEIFSVSVSISGAVEDIVVSLNGEHETTSGNGSFEFDTVFTAGDSYVVAIVSDGTSQACTASNSSGTITGNVTVAIQCVSNEPVPEFTVGGSVSGLTGSASVTLNGAETITISEGEFTFTELLLDNQTYSVTLASIPDGFTCAITNSSGVINGANVTNILVNCDVIELFSVNVNLSGASEPVIVSFNGGDNITLSNGVTLLADDLESGDAYTVQLVDEGTDQVCEIADNSGQVSNGDVTVLITCEAVTGEDSVNLDGQGTDNTAVTIDASSGAIVFSDAFAVGNNVRIANFGADDTIVFTGTSQSLVEAGFTTDGSNARVTLNNNGIVSQVVFVGVGGSVFTVQQFNALGVGDIVVSP</sequence>
<dbReference type="InterPro" id="IPR025282">
    <property type="entry name" value="DUF4214"/>
</dbReference>
<dbReference type="KEGG" id="ome:OLMES_0923"/>
<dbReference type="Pfam" id="PF13946">
    <property type="entry name" value="DUF4214"/>
    <property type="match status" value="1"/>
</dbReference>
<dbReference type="Proteomes" id="UP000196027">
    <property type="component" value="Chromosome"/>
</dbReference>
<evidence type="ECO:0000313" key="2">
    <source>
        <dbReference type="EMBL" id="ARU55010.1"/>
    </source>
</evidence>
<dbReference type="EMBL" id="CP021425">
    <property type="protein sequence ID" value="ARU55010.1"/>
    <property type="molecule type" value="Genomic_DNA"/>
</dbReference>
<proteinExistence type="predicted"/>
<organism evidence="2 3">
    <name type="scientific">Oleiphilus messinensis</name>
    <dbReference type="NCBI Taxonomy" id="141451"/>
    <lineage>
        <taxon>Bacteria</taxon>
        <taxon>Pseudomonadati</taxon>
        <taxon>Pseudomonadota</taxon>
        <taxon>Gammaproteobacteria</taxon>
        <taxon>Oceanospirillales</taxon>
        <taxon>Oleiphilaceae</taxon>
        <taxon>Oleiphilus</taxon>
    </lineage>
</organism>
<evidence type="ECO:0000313" key="3">
    <source>
        <dbReference type="Proteomes" id="UP000196027"/>
    </source>
</evidence>
<evidence type="ECO:0000259" key="1">
    <source>
        <dbReference type="Pfam" id="PF13946"/>
    </source>
</evidence>